<proteinExistence type="predicted"/>
<feature type="region of interest" description="Disordered" evidence="1">
    <location>
        <begin position="1"/>
        <end position="36"/>
    </location>
</feature>
<gene>
    <name evidence="4" type="ORF">CRN84_00530</name>
</gene>
<keyword evidence="2" id="KW-0812">Transmembrane</keyword>
<organism evidence="4 5">
    <name type="scientific">Budvicia aquatica</name>
    <dbReference type="NCBI Taxonomy" id="82979"/>
    <lineage>
        <taxon>Bacteria</taxon>
        <taxon>Pseudomonadati</taxon>
        <taxon>Pseudomonadota</taxon>
        <taxon>Gammaproteobacteria</taxon>
        <taxon>Enterobacterales</taxon>
        <taxon>Budviciaceae</taxon>
        <taxon>Budvicia</taxon>
    </lineage>
</organism>
<keyword evidence="5" id="KW-1185">Reference proteome</keyword>
<feature type="domain" description="SPOR" evidence="3">
    <location>
        <begin position="240"/>
        <end position="317"/>
    </location>
</feature>
<name>A0A2C6DFD7_9GAMM</name>
<evidence type="ECO:0000256" key="1">
    <source>
        <dbReference type="SAM" id="MobiDB-lite"/>
    </source>
</evidence>
<feature type="compositionally biased region" description="Polar residues" evidence="1">
    <location>
        <begin position="172"/>
        <end position="193"/>
    </location>
</feature>
<reference evidence="5" key="1">
    <citation type="submission" date="2017-09" db="EMBL/GenBank/DDBJ databases">
        <title>FDA dAtabase for Regulatory Grade micrObial Sequences (FDA-ARGOS): Supporting development and validation of Infectious Disease Dx tests.</title>
        <authorList>
            <person name="Minogue T."/>
            <person name="Wolcott M."/>
            <person name="Wasieloski L."/>
            <person name="Aguilar W."/>
            <person name="Moore D."/>
            <person name="Tallon L."/>
            <person name="Sadzewicz L."/>
            <person name="Ott S."/>
            <person name="Zhao X."/>
            <person name="Nagaraj S."/>
            <person name="Vavikolanu K."/>
            <person name="Aluvathingal J."/>
            <person name="Nadendla S."/>
            <person name="Sichtig H."/>
        </authorList>
    </citation>
    <scope>NUCLEOTIDE SEQUENCE [LARGE SCALE GENOMIC DNA]</scope>
    <source>
        <strain evidence="5">FDAARGOS_387</strain>
    </source>
</reference>
<dbReference type="RefSeq" id="WP_036015390.1">
    <property type="nucleotide sequence ID" value="NZ_PDDX01000001.1"/>
</dbReference>
<dbReference type="Gene3D" id="3.30.70.1070">
    <property type="entry name" value="Sporulation related repeat"/>
    <property type="match status" value="1"/>
</dbReference>
<feature type="compositionally biased region" description="Polar residues" evidence="1">
    <location>
        <begin position="66"/>
        <end position="99"/>
    </location>
</feature>
<dbReference type="AlphaFoldDB" id="A0A2C6DFD7"/>
<dbReference type="OrthoDB" id="6189127at2"/>
<dbReference type="Proteomes" id="UP000224974">
    <property type="component" value="Unassembled WGS sequence"/>
</dbReference>
<evidence type="ECO:0000313" key="5">
    <source>
        <dbReference type="Proteomes" id="UP000224974"/>
    </source>
</evidence>
<evidence type="ECO:0000259" key="3">
    <source>
        <dbReference type="PROSITE" id="PS51724"/>
    </source>
</evidence>
<feature type="transmembrane region" description="Helical" evidence="2">
    <location>
        <begin position="41"/>
        <end position="61"/>
    </location>
</feature>
<feature type="region of interest" description="Disordered" evidence="1">
    <location>
        <begin position="148"/>
        <end position="234"/>
    </location>
</feature>
<sequence>MQEDFESESNGNSMRPDASDRAPQRERAKPRKSMALSRQHIKIGIGILVLLLLVLLVSTALKSPAPESTNSQPREVNLGNSPAGTSQPADANAQTGTPPSTVPEISAPPVSGTPTESPALPEVANQQRVEIPGEITDALSAQQEQLNRLKETEMSGSSSTSNTTPPPKGSSATTSSQGEQTTSHQNSVNQPNQVKAKPATETKTSTKTTETTTTKASTTSSKTSGVKGSTTPGSVTELSAIPASHVTLQVSSASRSDTLLAFAKKNNMTNYWVYPTRRDGKPWFILITGNYASSSEARAALSTLPKDVQANKPWVRSVQQVHQDLKLK</sequence>
<keyword evidence="2" id="KW-0472">Membrane</keyword>
<feature type="region of interest" description="Disordered" evidence="1">
    <location>
        <begin position="63"/>
        <end position="119"/>
    </location>
</feature>
<evidence type="ECO:0000256" key="2">
    <source>
        <dbReference type="SAM" id="Phobius"/>
    </source>
</evidence>
<dbReference type="PROSITE" id="PS51724">
    <property type="entry name" value="SPOR"/>
    <property type="match status" value="1"/>
</dbReference>
<feature type="compositionally biased region" description="Basic and acidic residues" evidence="1">
    <location>
        <begin position="17"/>
        <end position="27"/>
    </location>
</feature>
<dbReference type="GO" id="GO:0042834">
    <property type="term" value="F:peptidoglycan binding"/>
    <property type="evidence" value="ECO:0007669"/>
    <property type="project" value="InterPro"/>
</dbReference>
<feature type="compositionally biased region" description="Low complexity" evidence="1">
    <location>
        <begin position="195"/>
        <end position="234"/>
    </location>
</feature>
<dbReference type="STRING" id="1111728.GCA_000427805_04664"/>
<dbReference type="InterPro" id="IPR036680">
    <property type="entry name" value="SPOR-like_sf"/>
</dbReference>
<dbReference type="InterPro" id="IPR007730">
    <property type="entry name" value="SPOR-like_dom"/>
</dbReference>
<evidence type="ECO:0000313" key="4">
    <source>
        <dbReference type="EMBL" id="PHI27927.1"/>
    </source>
</evidence>
<keyword evidence="2" id="KW-1133">Transmembrane helix</keyword>
<protein>
    <submittedName>
        <fullName evidence="4">SPOR domain-containing protein</fullName>
    </submittedName>
</protein>
<dbReference type="Pfam" id="PF05036">
    <property type="entry name" value="SPOR"/>
    <property type="match status" value="1"/>
</dbReference>
<accession>A0A2C6DFD7</accession>
<dbReference type="EMBL" id="PDDX01000001">
    <property type="protein sequence ID" value="PHI27927.1"/>
    <property type="molecule type" value="Genomic_DNA"/>
</dbReference>
<comment type="caution">
    <text evidence="4">The sequence shown here is derived from an EMBL/GenBank/DDBJ whole genome shotgun (WGS) entry which is preliminary data.</text>
</comment>